<reference evidence="2 3" key="1">
    <citation type="submission" date="2020-01" db="EMBL/GenBank/DDBJ databases">
        <authorList>
            <person name="Gupta K D."/>
        </authorList>
    </citation>
    <scope>NUCLEOTIDE SEQUENCE [LARGE SCALE GENOMIC DNA]</scope>
</reference>
<dbReference type="OrthoDB" id="2367685at2759"/>
<feature type="compositionally biased region" description="Polar residues" evidence="1">
    <location>
        <begin position="301"/>
        <end position="317"/>
    </location>
</feature>
<evidence type="ECO:0008006" key="4">
    <source>
        <dbReference type="Google" id="ProtNLM"/>
    </source>
</evidence>
<evidence type="ECO:0000313" key="3">
    <source>
        <dbReference type="Proteomes" id="UP000467700"/>
    </source>
</evidence>
<feature type="compositionally biased region" description="Low complexity" evidence="1">
    <location>
        <begin position="130"/>
        <end position="149"/>
    </location>
</feature>
<organism evidence="2 3">
    <name type="scientific">Cyclocybe aegerita</name>
    <name type="common">Black poplar mushroom</name>
    <name type="synonym">Agrocybe aegerita</name>
    <dbReference type="NCBI Taxonomy" id="1973307"/>
    <lineage>
        <taxon>Eukaryota</taxon>
        <taxon>Fungi</taxon>
        <taxon>Dikarya</taxon>
        <taxon>Basidiomycota</taxon>
        <taxon>Agaricomycotina</taxon>
        <taxon>Agaricomycetes</taxon>
        <taxon>Agaricomycetidae</taxon>
        <taxon>Agaricales</taxon>
        <taxon>Agaricineae</taxon>
        <taxon>Bolbitiaceae</taxon>
        <taxon>Cyclocybe</taxon>
    </lineage>
</organism>
<feature type="region of interest" description="Disordered" evidence="1">
    <location>
        <begin position="50"/>
        <end position="149"/>
    </location>
</feature>
<dbReference type="InterPro" id="IPR036020">
    <property type="entry name" value="WW_dom_sf"/>
</dbReference>
<dbReference type="SUPFAM" id="SSF51045">
    <property type="entry name" value="WW domain"/>
    <property type="match status" value="1"/>
</dbReference>
<dbReference type="Gene3D" id="2.20.70.10">
    <property type="match status" value="1"/>
</dbReference>
<protein>
    <recommendedName>
        <fullName evidence="4">WW domain-containing protein</fullName>
    </recommendedName>
</protein>
<feature type="region of interest" description="Disordered" evidence="1">
    <location>
        <begin position="452"/>
        <end position="471"/>
    </location>
</feature>
<evidence type="ECO:0000313" key="2">
    <source>
        <dbReference type="EMBL" id="CAA7271417.1"/>
    </source>
</evidence>
<name>A0A8S0X230_CYCAE</name>
<comment type="caution">
    <text evidence="2">The sequence shown here is derived from an EMBL/GenBank/DDBJ whole genome shotgun (WGS) entry which is preliminary data.</text>
</comment>
<feature type="compositionally biased region" description="Low complexity" evidence="1">
    <location>
        <begin position="172"/>
        <end position="202"/>
    </location>
</feature>
<evidence type="ECO:0000256" key="1">
    <source>
        <dbReference type="SAM" id="MobiDB-lite"/>
    </source>
</evidence>
<keyword evidence="3" id="KW-1185">Reference proteome</keyword>
<dbReference type="EMBL" id="CACVBS010000109">
    <property type="protein sequence ID" value="CAA7271417.1"/>
    <property type="molecule type" value="Genomic_DNA"/>
</dbReference>
<dbReference type="AlphaFoldDB" id="A0A8S0X230"/>
<feature type="region of interest" description="Disordered" evidence="1">
    <location>
        <begin position="271"/>
        <end position="329"/>
    </location>
</feature>
<sequence length="531" mass="56968">MPAAPRNPDTRPLPEGWAEHFDSQRKLWYYIDLNASTPRVTFVHPCDGTHPASAPVKPPREHGTYGRLAIRPVGGRDNPMHAATAASRDPQRTRRATVAQQLYASSLTLESRNPPPPSLSVDSKSRSSSRRPSVSSTHSKSPSDEATASSSTLLAAVAATAGSAGGSLPMGTSYPPTHSTTSQTHLHQGLASVSSSTPSAASLTHLDSHDPRNYFDCTRLSRGTRRMTYAGPQPGPSSRSGAILGAKGESTKDGSKGTSYTAQAFYHPSVVTSPLASPPPKAPSGSNYTQRQLSLFPPPTSSVQQPITPNSSSTLTWNPPRVEAPTPPVPPTPSHFPDENLYSAVTEDNLMVVHSHHSDTSPNHFSDAKSSYAAITEDNLLVMPSHLQNRTSTRSKRRSFAPIDVALLQNSEQSNTRPLKDISTMMERPILQPKPVKPINTVSLDFQVQVAENPAESDEPPETHTKTKRKSNVLKKGISLGIGKSIGQKGTLLGVPRNRESTDVSRELDGLASRMDSSFVVLDGSDMRNGS</sequence>
<proteinExistence type="predicted"/>
<feature type="compositionally biased region" description="Polar residues" evidence="1">
    <location>
        <begin position="98"/>
        <end position="111"/>
    </location>
</feature>
<gene>
    <name evidence="2" type="ORF">AAE3_LOCUS13651</name>
</gene>
<accession>A0A8S0X230</accession>
<feature type="region of interest" description="Disordered" evidence="1">
    <location>
        <begin position="167"/>
        <end position="259"/>
    </location>
</feature>
<dbReference type="Proteomes" id="UP000467700">
    <property type="component" value="Unassembled WGS sequence"/>
</dbReference>